<evidence type="ECO:0000256" key="1">
    <source>
        <dbReference type="SAM" id="MobiDB-lite"/>
    </source>
</evidence>
<dbReference type="OrthoDB" id="9814088at2"/>
<dbReference type="AlphaFoldDB" id="A0A512DDQ9"/>
<organism evidence="2 3">
    <name type="scientific">Cellulomonas aerilata</name>
    <dbReference type="NCBI Taxonomy" id="515326"/>
    <lineage>
        <taxon>Bacteria</taxon>
        <taxon>Bacillati</taxon>
        <taxon>Actinomycetota</taxon>
        <taxon>Actinomycetes</taxon>
        <taxon>Micrococcales</taxon>
        <taxon>Cellulomonadaceae</taxon>
        <taxon>Cellulomonas</taxon>
    </lineage>
</organism>
<feature type="region of interest" description="Disordered" evidence="1">
    <location>
        <begin position="320"/>
        <end position="339"/>
    </location>
</feature>
<sequence>MHRMPGALERELADLAALTDHASTGAHDAYARLRGPLWATLHTLGFDGGEVLVLGDGAPTLLGMPGGQERSVDFVAARLVPLGGSASAAVTPGASSDVGCFDVVVASLPWADVQLRDPARWAQRVVRQAQMTIGAATLARPGGLIAVLATHDLMDAPDPGERRAIMQHAAFLGAVRLPAGVLRPAAGTDNVVDLMVFTAAGPPHATGTRAFETTVQISLPGGDVVLNRYFDDHPEQVLGSVEVEASVWGRPSLTVVGDGATFDREVSLALGSLAAGAVRDGLTAAAPGDPGVAGSAGGWVIEGARRYLPSQLQGGQIHGAWRTSHGWPTTRPPEPDVDL</sequence>
<keyword evidence="3" id="KW-1185">Reference proteome</keyword>
<accession>A0A512DDQ9</accession>
<evidence type="ECO:0000313" key="3">
    <source>
        <dbReference type="Proteomes" id="UP000321181"/>
    </source>
</evidence>
<evidence type="ECO:0000313" key="2">
    <source>
        <dbReference type="EMBL" id="GEO34360.1"/>
    </source>
</evidence>
<comment type="caution">
    <text evidence="2">The sequence shown here is derived from an EMBL/GenBank/DDBJ whole genome shotgun (WGS) entry which is preliminary data.</text>
</comment>
<name>A0A512DDQ9_9CELL</name>
<dbReference type="RefSeq" id="WP_146903706.1">
    <property type="nucleotide sequence ID" value="NZ_BAAARM010000003.1"/>
</dbReference>
<proteinExistence type="predicted"/>
<dbReference type="Proteomes" id="UP000321181">
    <property type="component" value="Unassembled WGS sequence"/>
</dbReference>
<protein>
    <submittedName>
        <fullName evidence="2">Uncharacterized protein</fullName>
    </submittedName>
</protein>
<gene>
    <name evidence="2" type="ORF">CAE01nite_20850</name>
</gene>
<reference evidence="2 3" key="1">
    <citation type="submission" date="2019-07" db="EMBL/GenBank/DDBJ databases">
        <title>Whole genome shotgun sequence of Cellulomonas aerilata NBRC 106308.</title>
        <authorList>
            <person name="Hosoyama A."/>
            <person name="Uohara A."/>
            <person name="Ohji S."/>
            <person name="Ichikawa N."/>
        </authorList>
    </citation>
    <scope>NUCLEOTIDE SEQUENCE [LARGE SCALE GENOMIC DNA]</scope>
    <source>
        <strain evidence="2 3">NBRC 106308</strain>
    </source>
</reference>
<dbReference type="EMBL" id="BJYY01000013">
    <property type="protein sequence ID" value="GEO34360.1"/>
    <property type="molecule type" value="Genomic_DNA"/>
</dbReference>